<accession>A0A9P6BZW9</accession>
<evidence type="ECO:0000313" key="2">
    <source>
        <dbReference type="Proteomes" id="UP000807342"/>
    </source>
</evidence>
<dbReference type="Proteomes" id="UP000807342">
    <property type="component" value="Unassembled WGS sequence"/>
</dbReference>
<protein>
    <submittedName>
        <fullName evidence="1">Uncharacterized protein</fullName>
    </submittedName>
</protein>
<comment type="caution">
    <text evidence="1">The sequence shown here is derived from an EMBL/GenBank/DDBJ whole genome shotgun (WGS) entry which is preliminary data.</text>
</comment>
<dbReference type="AlphaFoldDB" id="A0A9P6BZW9"/>
<evidence type="ECO:0000313" key="1">
    <source>
        <dbReference type="EMBL" id="KAF9446721.1"/>
    </source>
</evidence>
<keyword evidence="2" id="KW-1185">Reference proteome</keyword>
<name>A0A9P6BZW9_9AGAR</name>
<reference evidence="1" key="1">
    <citation type="submission" date="2020-11" db="EMBL/GenBank/DDBJ databases">
        <authorList>
            <consortium name="DOE Joint Genome Institute"/>
            <person name="Ahrendt S."/>
            <person name="Riley R."/>
            <person name="Andreopoulos W."/>
            <person name="Labutti K."/>
            <person name="Pangilinan J."/>
            <person name="Ruiz-Duenas F.J."/>
            <person name="Barrasa J.M."/>
            <person name="Sanchez-Garcia M."/>
            <person name="Camarero S."/>
            <person name="Miyauchi S."/>
            <person name="Serrano A."/>
            <person name="Linde D."/>
            <person name="Babiker R."/>
            <person name="Drula E."/>
            <person name="Ayuso-Fernandez I."/>
            <person name="Pacheco R."/>
            <person name="Padilla G."/>
            <person name="Ferreira P."/>
            <person name="Barriuso J."/>
            <person name="Kellner H."/>
            <person name="Castanera R."/>
            <person name="Alfaro M."/>
            <person name="Ramirez L."/>
            <person name="Pisabarro A.G."/>
            <person name="Kuo A."/>
            <person name="Tritt A."/>
            <person name="Lipzen A."/>
            <person name="He G."/>
            <person name="Yan M."/>
            <person name="Ng V."/>
            <person name="Cullen D."/>
            <person name="Martin F."/>
            <person name="Rosso M.-N."/>
            <person name="Henrissat B."/>
            <person name="Hibbett D."/>
            <person name="Martinez A.T."/>
            <person name="Grigoriev I.V."/>
        </authorList>
    </citation>
    <scope>NUCLEOTIDE SEQUENCE</scope>
    <source>
        <strain evidence="1">MF-IS2</strain>
    </source>
</reference>
<sequence length="67" mass="7426">MEPSNNWLARVSRPARSGPLRFSDYPGIPNVGTMAHNKVPSTLEPRVMDKLLTPAQELDVQARDCHG</sequence>
<organism evidence="1 2">
    <name type="scientific">Macrolepiota fuliginosa MF-IS2</name>
    <dbReference type="NCBI Taxonomy" id="1400762"/>
    <lineage>
        <taxon>Eukaryota</taxon>
        <taxon>Fungi</taxon>
        <taxon>Dikarya</taxon>
        <taxon>Basidiomycota</taxon>
        <taxon>Agaricomycotina</taxon>
        <taxon>Agaricomycetes</taxon>
        <taxon>Agaricomycetidae</taxon>
        <taxon>Agaricales</taxon>
        <taxon>Agaricineae</taxon>
        <taxon>Agaricaceae</taxon>
        <taxon>Macrolepiota</taxon>
    </lineage>
</organism>
<proteinExistence type="predicted"/>
<gene>
    <name evidence="1" type="ORF">P691DRAFT_169474</name>
</gene>
<dbReference type="EMBL" id="MU151232">
    <property type="protein sequence ID" value="KAF9446721.1"/>
    <property type="molecule type" value="Genomic_DNA"/>
</dbReference>